<protein>
    <submittedName>
        <fullName evidence="1">Uncharacterized protein</fullName>
    </submittedName>
</protein>
<gene>
    <name evidence="1" type="ORF">METZ01_LOCUS333132</name>
</gene>
<organism evidence="1">
    <name type="scientific">marine metagenome</name>
    <dbReference type="NCBI Taxonomy" id="408172"/>
    <lineage>
        <taxon>unclassified sequences</taxon>
        <taxon>metagenomes</taxon>
        <taxon>ecological metagenomes</taxon>
    </lineage>
</organism>
<evidence type="ECO:0000313" key="1">
    <source>
        <dbReference type="EMBL" id="SVC80278.1"/>
    </source>
</evidence>
<accession>A0A382Q5S0</accession>
<reference evidence="1" key="1">
    <citation type="submission" date="2018-05" db="EMBL/GenBank/DDBJ databases">
        <authorList>
            <person name="Lanie J.A."/>
            <person name="Ng W.-L."/>
            <person name="Kazmierczak K.M."/>
            <person name="Andrzejewski T.M."/>
            <person name="Davidsen T.M."/>
            <person name="Wayne K.J."/>
            <person name="Tettelin H."/>
            <person name="Glass J.I."/>
            <person name="Rusch D."/>
            <person name="Podicherti R."/>
            <person name="Tsui H.-C.T."/>
            <person name="Winkler M.E."/>
        </authorList>
    </citation>
    <scope>NUCLEOTIDE SEQUENCE</scope>
</reference>
<dbReference type="EMBL" id="UINC01111799">
    <property type="protein sequence ID" value="SVC80278.1"/>
    <property type="molecule type" value="Genomic_DNA"/>
</dbReference>
<name>A0A382Q5S0_9ZZZZ</name>
<dbReference type="AlphaFoldDB" id="A0A382Q5S0"/>
<proteinExistence type="predicted"/>
<feature type="non-terminal residue" evidence="1">
    <location>
        <position position="314"/>
    </location>
</feature>
<sequence>MFEIKLTKETAIANVLRQMMGISKENMDTKMEYLQKVLNEYESDGLDLREHVGAFGVREITDKKSLAKHINIIIKDCKHSANLISIEFDFAEKQKVLHTLANIAVIADHILKLPETILLNYLADKWFEKGTIHTYVNNLKESGLSTNTEVDEYLANDSSDFRDIADNDADENAIVCLLLKMIFLDVLESQKNQEADSDKLAFKKEIDEQMQYLAGWIRDDYKTLGIELGTAMIDLGINLNIKDGKFYMNYDFIGFCNKFNEADKGSLNLHEKVEEAIEHISKNFDDYSKNVLVHHLKSIAVGTEKTLKLPQTKL</sequence>